<organism evidence="1 2">
    <name type="scientific">Paenibacillus agaridevorans</name>
    <dbReference type="NCBI Taxonomy" id="171404"/>
    <lineage>
        <taxon>Bacteria</taxon>
        <taxon>Bacillati</taxon>
        <taxon>Bacillota</taxon>
        <taxon>Bacilli</taxon>
        <taxon>Bacillales</taxon>
        <taxon>Paenibacillaceae</taxon>
        <taxon>Paenibacillus</taxon>
    </lineage>
</organism>
<dbReference type="EMBL" id="BDQX01000060">
    <property type="protein sequence ID" value="GBG06886.1"/>
    <property type="molecule type" value="Genomic_DNA"/>
</dbReference>
<sequence>MKKKVLIVIGCFIAILALTIAGARSVYNDHPDFFNMFKSFTVRIDNQSDFDFVAIEAGILQSGNNGDIVETGSKDTLANPLASGDKVTFKPKLSIQGEGGIYLKVTDSSGRTETYGICSYTESLSGQTDVTVSNDGVKIDQNCY</sequence>
<comment type="caution">
    <text evidence="1">The sequence shown here is derived from an EMBL/GenBank/DDBJ whole genome shotgun (WGS) entry which is preliminary data.</text>
</comment>
<gene>
    <name evidence="1" type="ORF">PAT3040_01427</name>
</gene>
<protein>
    <submittedName>
        <fullName evidence="1">Uncharacterized protein</fullName>
    </submittedName>
</protein>
<keyword evidence="2" id="KW-1185">Reference proteome</keyword>
<dbReference type="Proteomes" id="UP000245202">
    <property type="component" value="Unassembled WGS sequence"/>
</dbReference>
<reference evidence="1 2" key="1">
    <citation type="submission" date="2017-08" db="EMBL/GenBank/DDBJ databases">
        <title>Substantial Increase in Enzyme Production by Combined Drug-Resistance Mutations in Paenibacillus agaridevorans.</title>
        <authorList>
            <person name="Tanaka Y."/>
            <person name="Funane K."/>
            <person name="Hosaka T."/>
            <person name="Shiwa Y."/>
            <person name="Fujita N."/>
            <person name="Miyazaki T."/>
            <person name="Yoshikawa H."/>
            <person name="Murakami K."/>
            <person name="Kasahara K."/>
            <person name="Inaoka T."/>
            <person name="Hiraga Y."/>
            <person name="Ochi K."/>
        </authorList>
    </citation>
    <scope>NUCLEOTIDE SEQUENCE [LARGE SCALE GENOMIC DNA]</scope>
    <source>
        <strain evidence="1 2">T-3040</strain>
    </source>
</reference>
<evidence type="ECO:0000313" key="1">
    <source>
        <dbReference type="EMBL" id="GBG06886.1"/>
    </source>
</evidence>
<dbReference type="RefSeq" id="WP_087568223.1">
    <property type="nucleotide sequence ID" value="NZ_BDQX01000060.1"/>
</dbReference>
<dbReference type="AlphaFoldDB" id="A0A2R5EJT8"/>
<evidence type="ECO:0000313" key="2">
    <source>
        <dbReference type="Proteomes" id="UP000245202"/>
    </source>
</evidence>
<proteinExistence type="predicted"/>
<accession>A0A2R5EJT8</accession>
<name>A0A2R5EJT8_9BACL</name>